<dbReference type="EC" id="2.3.1.234" evidence="8"/>
<accession>A0A9D2DY81</accession>
<evidence type="ECO:0000256" key="2">
    <source>
        <dbReference type="ARBA" id="ARBA00022679"/>
    </source>
</evidence>
<dbReference type="SUPFAM" id="SSF53067">
    <property type="entry name" value="Actin-like ATPase domain"/>
    <property type="match status" value="2"/>
</dbReference>
<dbReference type="GO" id="GO:0061711">
    <property type="term" value="F:tRNA N(6)-L-threonylcarbamoyladenine synthase activity"/>
    <property type="evidence" value="ECO:0007669"/>
    <property type="project" value="UniProtKB-EC"/>
</dbReference>
<dbReference type="Gene3D" id="3.30.420.40">
    <property type="match status" value="2"/>
</dbReference>
<dbReference type="InterPro" id="IPR000905">
    <property type="entry name" value="Gcp-like_dom"/>
</dbReference>
<keyword evidence="4 8" id="KW-0479">Metal-binding</keyword>
<comment type="subcellular location">
    <subcellularLocation>
        <location evidence="8">Cytoplasm</location>
    </subcellularLocation>
</comment>
<feature type="binding site" evidence="8">
    <location>
        <position position="276"/>
    </location>
    <ligand>
        <name>substrate</name>
    </ligand>
</feature>
<dbReference type="PANTHER" id="PTHR11735:SF6">
    <property type="entry name" value="TRNA N6-ADENOSINE THREONYLCARBAMOYLTRANSFERASE, MITOCHONDRIAL"/>
    <property type="match status" value="1"/>
</dbReference>
<dbReference type="InterPro" id="IPR017860">
    <property type="entry name" value="Peptidase_M22_CS"/>
</dbReference>
<dbReference type="GO" id="GO:0002949">
    <property type="term" value="P:tRNA threonylcarbamoyladenosine modification"/>
    <property type="evidence" value="ECO:0007669"/>
    <property type="project" value="UniProtKB-UniRule"/>
</dbReference>
<proteinExistence type="inferred from homology"/>
<feature type="binding site" evidence="8">
    <location>
        <position position="118"/>
    </location>
    <ligand>
        <name>Fe cation</name>
        <dbReference type="ChEBI" id="CHEBI:24875"/>
    </ligand>
</feature>
<feature type="binding site" evidence="8">
    <location>
        <position position="114"/>
    </location>
    <ligand>
        <name>Fe cation</name>
        <dbReference type="ChEBI" id="CHEBI:24875"/>
    </ligand>
</feature>
<evidence type="ECO:0000256" key="8">
    <source>
        <dbReference type="HAMAP-Rule" id="MF_01445"/>
    </source>
</evidence>
<keyword evidence="2 8" id="KW-0808">Transferase</keyword>
<dbReference type="InterPro" id="IPR017861">
    <property type="entry name" value="KAE1/TsaD"/>
</dbReference>
<dbReference type="EMBL" id="DXBS01000132">
    <property type="protein sequence ID" value="HIZ25220.1"/>
    <property type="molecule type" value="Genomic_DNA"/>
</dbReference>
<dbReference type="PROSITE" id="PS01016">
    <property type="entry name" value="GLYCOPROTEASE"/>
    <property type="match status" value="1"/>
</dbReference>
<comment type="function">
    <text evidence="8">Required for the formation of a threonylcarbamoyl group on adenosine at position 37 (t(6)A37) in tRNAs that read codons beginning with adenine. Is involved in the transfer of the threonylcarbamoyl moiety of threonylcarbamoyl-AMP (TC-AMP) to the N6 group of A37, together with TsaE and TsaB. TsaD likely plays a direct catalytic role in this reaction.</text>
</comment>
<keyword evidence="6 8" id="KW-0012">Acyltransferase</keyword>
<evidence type="ECO:0000256" key="1">
    <source>
        <dbReference type="ARBA" id="ARBA00022490"/>
    </source>
</evidence>
<feature type="binding site" evidence="8">
    <location>
        <position position="170"/>
    </location>
    <ligand>
        <name>substrate</name>
    </ligand>
</feature>
<dbReference type="AlphaFoldDB" id="A0A9D2DY81"/>
<feature type="binding site" evidence="8">
    <location>
        <begin position="137"/>
        <end position="141"/>
    </location>
    <ligand>
        <name>substrate</name>
    </ligand>
</feature>
<evidence type="ECO:0000256" key="3">
    <source>
        <dbReference type="ARBA" id="ARBA00022694"/>
    </source>
</evidence>
<feature type="binding site" evidence="8">
    <location>
        <position position="187"/>
    </location>
    <ligand>
        <name>substrate</name>
    </ligand>
</feature>
<dbReference type="HAMAP" id="MF_01445">
    <property type="entry name" value="TsaD"/>
    <property type="match status" value="1"/>
</dbReference>
<keyword evidence="3 8" id="KW-0819">tRNA processing</keyword>
<evidence type="ECO:0000256" key="5">
    <source>
        <dbReference type="ARBA" id="ARBA00023004"/>
    </source>
</evidence>
<feature type="binding site" evidence="8">
    <location>
        <position position="183"/>
    </location>
    <ligand>
        <name>substrate</name>
    </ligand>
</feature>
<evidence type="ECO:0000259" key="9">
    <source>
        <dbReference type="Pfam" id="PF00814"/>
    </source>
</evidence>
<dbReference type="NCBIfam" id="TIGR03723">
    <property type="entry name" value="T6A_TsaD_YgjD"/>
    <property type="match status" value="1"/>
</dbReference>
<feature type="binding site" evidence="8">
    <location>
        <position position="304"/>
    </location>
    <ligand>
        <name>Fe cation</name>
        <dbReference type="ChEBI" id="CHEBI:24875"/>
    </ligand>
</feature>
<dbReference type="PANTHER" id="PTHR11735">
    <property type="entry name" value="TRNA N6-ADENOSINE THREONYLCARBAMOYLTRANSFERASE"/>
    <property type="match status" value="1"/>
</dbReference>
<dbReference type="GO" id="GO:0005506">
    <property type="term" value="F:iron ion binding"/>
    <property type="evidence" value="ECO:0007669"/>
    <property type="project" value="UniProtKB-UniRule"/>
</dbReference>
<dbReference type="Proteomes" id="UP000824044">
    <property type="component" value="Unassembled WGS sequence"/>
</dbReference>
<protein>
    <recommendedName>
        <fullName evidence="8">tRNA N6-adenosine threonylcarbamoyltransferase</fullName>
        <ecNumber evidence="8">2.3.1.234</ecNumber>
    </recommendedName>
    <alternativeName>
        <fullName evidence="8">N6-L-threonylcarbamoyladenine synthase</fullName>
        <shortName evidence="8">t(6)A synthase</shortName>
    </alternativeName>
    <alternativeName>
        <fullName evidence="8">t(6)A37 threonylcarbamoyladenosine biosynthesis protein TsaD</fullName>
    </alternativeName>
    <alternativeName>
        <fullName evidence="8">tRNA threonylcarbamoyladenosine biosynthesis protein TsaD</fullName>
    </alternativeName>
</protein>
<evidence type="ECO:0000256" key="7">
    <source>
        <dbReference type="ARBA" id="ARBA00048117"/>
    </source>
</evidence>
<dbReference type="PRINTS" id="PR00789">
    <property type="entry name" value="OSIALOPTASE"/>
</dbReference>
<dbReference type="NCBIfam" id="TIGR00329">
    <property type="entry name" value="gcp_kae1"/>
    <property type="match status" value="1"/>
</dbReference>
<dbReference type="FunFam" id="3.30.420.40:FF:000040">
    <property type="entry name" value="tRNA N6-adenosine threonylcarbamoyltransferase"/>
    <property type="match status" value="1"/>
</dbReference>
<dbReference type="GO" id="GO:0005737">
    <property type="term" value="C:cytoplasm"/>
    <property type="evidence" value="ECO:0007669"/>
    <property type="project" value="UniProtKB-SubCell"/>
</dbReference>
<dbReference type="InterPro" id="IPR043129">
    <property type="entry name" value="ATPase_NBD"/>
</dbReference>
<reference evidence="10" key="2">
    <citation type="submission" date="2021-04" db="EMBL/GenBank/DDBJ databases">
        <authorList>
            <person name="Gilroy R."/>
        </authorList>
    </citation>
    <scope>NUCLEOTIDE SEQUENCE</scope>
    <source>
        <strain evidence="10">CHK33-5263</strain>
    </source>
</reference>
<dbReference type="CDD" id="cd24133">
    <property type="entry name" value="ASKHA_NBD_TsaD_bac"/>
    <property type="match status" value="1"/>
</dbReference>
<organism evidence="10 11">
    <name type="scientific">Candidatus Gallimonas intestinigallinarum</name>
    <dbReference type="NCBI Taxonomy" id="2838604"/>
    <lineage>
        <taxon>Bacteria</taxon>
        <taxon>Bacillati</taxon>
        <taxon>Bacillota</taxon>
        <taxon>Clostridia</taxon>
        <taxon>Candidatus Gallimonas</taxon>
    </lineage>
</organism>
<keyword evidence="5 8" id="KW-0408">Iron</keyword>
<comment type="catalytic activity">
    <reaction evidence="7 8">
        <text>L-threonylcarbamoyladenylate + adenosine(37) in tRNA = N(6)-L-threonylcarbamoyladenosine(37) in tRNA + AMP + H(+)</text>
        <dbReference type="Rhea" id="RHEA:37059"/>
        <dbReference type="Rhea" id="RHEA-COMP:10162"/>
        <dbReference type="Rhea" id="RHEA-COMP:10163"/>
        <dbReference type="ChEBI" id="CHEBI:15378"/>
        <dbReference type="ChEBI" id="CHEBI:73682"/>
        <dbReference type="ChEBI" id="CHEBI:74411"/>
        <dbReference type="ChEBI" id="CHEBI:74418"/>
        <dbReference type="ChEBI" id="CHEBI:456215"/>
        <dbReference type="EC" id="2.3.1.234"/>
    </reaction>
</comment>
<evidence type="ECO:0000313" key="10">
    <source>
        <dbReference type="EMBL" id="HIZ25220.1"/>
    </source>
</evidence>
<feature type="domain" description="Gcp-like" evidence="9">
    <location>
        <begin position="26"/>
        <end position="310"/>
    </location>
</feature>
<reference evidence="10" key="1">
    <citation type="journal article" date="2021" name="PeerJ">
        <title>Extensive microbial diversity within the chicken gut microbiome revealed by metagenomics and culture.</title>
        <authorList>
            <person name="Gilroy R."/>
            <person name="Ravi A."/>
            <person name="Getino M."/>
            <person name="Pursley I."/>
            <person name="Horton D.L."/>
            <person name="Alikhan N.F."/>
            <person name="Baker D."/>
            <person name="Gharbi K."/>
            <person name="Hall N."/>
            <person name="Watson M."/>
            <person name="Adriaenssens E.M."/>
            <person name="Foster-Nyarko E."/>
            <person name="Jarju S."/>
            <person name="Secka A."/>
            <person name="Antonio M."/>
            <person name="Oren A."/>
            <person name="Chaudhuri R.R."/>
            <person name="La Ragione R."/>
            <person name="Hildebrand F."/>
            <person name="Pallen M.J."/>
        </authorList>
    </citation>
    <scope>NUCLEOTIDE SEQUENCE</scope>
    <source>
        <strain evidence="10">CHK33-5263</strain>
    </source>
</reference>
<comment type="similarity">
    <text evidence="8">Belongs to the KAE1 / TsaD family.</text>
</comment>
<evidence type="ECO:0000256" key="6">
    <source>
        <dbReference type="ARBA" id="ARBA00023315"/>
    </source>
</evidence>
<name>A0A9D2DY81_9FIRM</name>
<dbReference type="InterPro" id="IPR022450">
    <property type="entry name" value="TsaD"/>
</dbReference>
<comment type="cofactor">
    <cofactor evidence="8">
        <name>Fe(2+)</name>
        <dbReference type="ChEBI" id="CHEBI:29033"/>
    </cofactor>
    <text evidence="8">Binds 1 Fe(2+) ion per subunit.</text>
</comment>
<evidence type="ECO:0000313" key="11">
    <source>
        <dbReference type="Proteomes" id="UP000824044"/>
    </source>
</evidence>
<sequence length="339" mass="35526">MKQDPLILGIESSCDETAAAVIRGRELLSDEIASSAATQAKYGGVVPEIASRAHAEAVDEVVARALKAANVQKQQLDAVAVTYGAGLLGALLVGLSFAKGFAYGLNIPLIGVDHIRGHLAAAYLEDTTLEPPFITLLASGGHTAILYAERADKFRVLGGTLDDAAGEAFDKVARVLGLPYPGGPHVEALAREGSPVVPMHKMLKGMGGYDFSYSGLKTAVINYVHTKEQRGEEWSRADVAASFQSAALDILVQKTIEGAHETGAKVVTAGGGVAANGHLREKLTKACAEAGLKLVLPVKKHCTDNAAMIASEGLVQYRLGHFSPMSLNAEASIPLRHSL</sequence>
<keyword evidence="1 8" id="KW-0963">Cytoplasm</keyword>
<comment type="caution">
    <text evidence="10">The sequence shown here is derived from an EMBL/GenBank/DDBJ whole genome shotgun (WGS) entry which is preliminary data.</text>
</comment>
<evidence type="ECO:0000256" key="4">
    <source>
        <dbReference type="ARBA" id="ARBA00022723"/>
    </source>
</evidence>
<dbReference type="Pfam" id="PF00814">
    <property type="entry name" value="TsaD"/>
    <property type="match status" value="1"/>
</dbReference>
<gene>
    <name evidence="8 10" type="primary">tsaD</name>
    <name evidence="10" type="ORF">H9812_07140</name>
</gene>